<keyword evidence="7" id="KW-0479">Metal-binding</keyword>
<evidence type="ECO:0000259" key="9">
    <source>
        <dbReference type="PROSITE" id="PS51709"/>
    </source>
</evidence>
<feature type="binding site" evidence="7">
    <location>
        <position position="84"/>
    </location>
    <ligand>
        <name>(6S)-5-formyl-5,6,7,8-tetrahydrofolate</name>
        <dbReference type="ChEBI" id="CHEBI:57457"/>
    </ligand>
</feature>
<dbReference type="CDD" id="cd04164">
    <property type="entry name" value="trmE"/>
    <property type="match status" value="1"/>
</dbReference>
<dbReference type="PROSITE" id="PS51709">
    <property type="entry name" value="G_TRME"/>
    <property type="match status" value="1"/>
</dbReference>
<keyword evidence="3 7" id="KW-0819">tRNA processing</keyword>
<dbReference type="Pfam" id="PF01926">
    <property type="entry name" value="MMR_HSR1"/>
    <property type="match status" value="1"/>
</dbReference>
<reference evidence="11" key="1">
    <citation type="journal article" date="2019" name="Int. J. Syst. Evol. Microbiol.">
        <title>The Global Catalogue of Microorganisms (GCM) 10K type strain sequencing project: providing services to taxonomists for standard genome sequencing and annotation.</title>
        <authorList>
            <consortium name="The Broad Institute Genomics Platform"/>
            <consortium name="The Broad Institute Genome Sequencing Center for Infectious Disease"/>
            <person name="Wu L."/>
            <person name="Ma J."/>
        </authorList>
    </citation>
    <scope>NUCLEOTIDE SEQUENCE [LARGE SCALE GENOMIC DNA]</scope>
    <source>
        <strain evidence="11">KCTC 42424</strain>
    </source>
</reference>
<keyword evidence="5 7" id="KW-0630">Potassium</keyword>
<dbReference type="InterPro" id="IPR006073">
    <property type="entry name" value="GTP-bd"/>
</dbReference>
<dbReference type="Gene3D" id="3.30.1360.120">
    <property type="entry name" value="Probable tRNA modification gtpase trme, domain 1"/>
    <property type="match status" value="1"/>
</dbReference>
<dbReference type="NCBIfam" id="TIGR00450">
    <property type="entry name" value="mnmE_trmE_thdF"/>
    <property type="match status" value="1"/>
</dbReference>
<dbReference type="InterPro" id="IPR027368">
    <property type="entry name" value="MnmE_dom2"/>
</dbReference>
<dbReference type="EC" id="3.6.-.-" evidence="7"/>
<dbReference type="InterPro" id="IPR025867">
    <property type="entry name" value="MnmE_helical"/>
</dbReference>
<feature type="binding site" evidence="7">
    <location>
        <begin position="346"/>
        <end position="349"/>
    </location>
    <ligand>
        <name>GTP</name>
        <dbReference type="ChEBI" id="CHEBI:37565"/>
    </ligand>
</feature>
<feature type="binding site" evidence="7">
    <location>
        <begin position="273"/>
        <end position="276"/>
    </location>
    <ligand>
        <name>GTP</name>
        <dbReference type="ChEBI" id="CHEBI:37565"/>
    </ligand>
</feature>
<comment type="subunit">
    <text evidence="7">Homodimer. Heterotetramer of two MnmE and two MnmG subunits.</text>
</comment>
<dbReference type="SUPFAM" id="SSF116878">
    <property type="entry name" value="TrmE connector domain"/>
    <property type="match status" value="1"/>
</dbReference>
<dbReference type="PANTHER" id="PTHR42714">
    <property type="entry name" value="TRNA MODIFICATION GTPASE GTPBP3"/>
    <property type="match status" value="1"/>
</dbReference>
<dbReference type="CDD" id="cd14858">
    <property type="entry name" value="TrmE_N"/>
    <property type="match status" value="1"/>
</dbReference>
<evidence type="ECO:0000256" key="7">
    <source>
        <dbReference type="HAMAP-Rule" id="MF_00379"/>
    </source>
</evidence>
<comment type="similarity">
    <text evidence="1 7 8">Belongs to the TRAFAC class TrmE-Era-EngA-EngB-Septin-like GTPase superfamily. TrmE GTPase family.</text>
</comment>
<dbReference type="SUPFAM" id="SSF52540">
    <property type="entry name" value="P-loop containing nucleoside triphosphate hydrolases"/>
    <property type="match status" value="1"/>
</dbReference>
<keyword evidence="7 10" id="KW-0378">Hydrolase</keyword>
<proteinExistence type="inferred from homology"/>
<dbReference type="InterPro" id="IPR005225">
    <property type="entry name" value="Small_GTP-bd"/>
</dbReference>
<organism evidence="10 11">
    <name type="scientific">Bacterioplanoides pacificum</name>
    <dbReference type="NCBI Taxonomy" id="1171596"/>
    <lineage>
        <taxon>Bacteria</taxon>
        <taxon>Pseudomonadati</taxon>
        <taxon>Pseudomonadota</taxon>
        <taxon>Gammaproteobacteria</taxon>
        <taxon>Oceanospirillales</taxon>
        <taxon>Oceanospirillaceae</taxon>
        <taxon>Bacterioplanoides</taxon>
    </lineage>
</organism>
<evidence type="ECO:0000313" key="10">
    <source>
        <dbReference type="EMBL" id="MFC3679350.1"/>
    </source>
</evidence>
<evidence type="ECO:0000256" key="3">
    <source>
        <dbReference type="ARBA" id="ARBA00022694"/>
    </source>
</evidence>
<feature type="binding site" evidence="7">
    <location>
        <position position="123"/>
    </location>
    <ligand>
        <name>(6S)-5-formyl-5,6,7,8-tetrahydrofolate</name>
        <dbReference type="ChEBI" id="CHEBI:57457"/>
    </ligand>
</feature>
<sequence length="465" mass="50196">MSDQAIHQDTITAVATAPGRGGVGIIRVSGELALTVAKNILGFQPKPRYAHYGPFTAADGTVLDEGIALYFPNPHSFTGEDVLELQGHGGPVVLDLLLKEVVALGCRLARPGEFSERAFLNDKMDLAQAEAIADLIDSASEQAARCALRSMQGEFSNKVHSLLDQLIHLRMYVEAAIDFPEEEIDFLSDGKVSTMLSTVDGELKSVLQEANQGALLREGMNVVIAGRPNAGKSSLLNALAGQERAIVTDIAGTTRDVLKEHIHIDGMPLHIIDTAGLRDAPDEVERIGIQRAWAEIEQADRVLLMIDSTTTETDPKALLHALYDEQGLASETESLLASGRLTVIRNKADISEESMGLSTTGDFPTITLSAKHNQGVDDLRQHLKDVMGFEAASEGGFLARRRHIDALNRAQQALDFGRQQLEGMAAGELLAEDLRMAQHALNEITGEFTADDLLGEIFGSFCIGK</sequence>
<dbReference type="HAMAP" id="MF_00379">
    <property type="entry name" value="GTPase_MnmE"/>
    <property type="match status" value="1"/>
</dbReference>
<feature type="binding site" evidence="7">
    <location>
        <position position="233"/>
    </location>
    <ligand>
        <name>Mg(2+)</name>
        <dbReference type="ChEBI" id="CHEBI:18420"/>
    </ligand>
</feature>
<dbReference type="Gene3D" id="3.40.50.300">
    <property type="entry name" value="P-loop containing nucleotide triphosphate hydrolases"/>
    <property type="match status" value="1"/>
</dbReference>
<evidence type="ECO:0000256" key="2">
    <source>
        <dbReference type="ARBA" id="ARBA00022490"/>
    </source>
</evidence>
<dbReference type="Proteomes" id="UP001595722">
    <property type="component" value="Unassembled WGS sequence"/>
</dbReference>
<dbReference type="InterPro" id="IPR027417">
    <property type="entry name" value="P-loop_NTPase"/>
</dbReference>
<evidence type="ECO:0000256" key="8">
    <source>
        <dbReference type="RuleBase" id="RU003313"/>
    </source>
</evidence>
<dbReference type="PANTHER" id="PTHR42714:SF2">
    <property type="entry name" value="TRNA MODIFICATION GTPASE GTPBP3, MITOCHONDRIAL"/>
    <property type="match status" value="1"/>
</dbReference>
<evidence type="ECO:0000313" key="11">
    <source>
        <dbReference type="Proteomes" id="UP001595722"/>
    </source>
</evidence>
<dbReference type="Pfam" id="PF12631">
    <property type="entry name" value="MnmE_helical"/>
    <property type="match status" value="1"/>
</dbReference>
<comment type="function">
    <text evidence="7">Exhibits a very high intrinsic GTPase hydrolysis rate. Involved in the addition of a carboxymethylaminomethyl (cmnm) group at the wobble position (U34) of certain tRNAs, forming tRNA-cmnm(5)s(2)U34.</text>
</comment>
<accession>A0ABV7VP70</accession>
<comment type="subcellular location">
    <subcellularLocation>
        <location evidence="7">Cytoplasm</location>
    </subcellularLocation>
</comment>
<feature type="binding site" evidence="7">
    <location>
        <begin position="248"/>
        <end position="254"/>
    </location>
    <ligand>
        <name>GTP</name>
        <dbReference type="ChEBI" id="CHEBI:37565"/>
    </ligand>
</feature>
<keyword evidence="7" id="KW-0460">Magnesium</keyword>
<evidence type="ECO:0000256" key="4">
    <source>
        <dbReference type="ARBA" id="ARBA00022741"/>
    </source>
</evidence>
<protein>
    <recommendedName>
        <fullName evidence="7">tRNA modification GTPase MnmE</fullName>
        <ecNumber evidence="7">3.6.-.-</ecNumber>
    </recommendedName>
</protein>
<evidence type="ECO:0000256" key="6">
    <source>
        <dbReference type="ARBA" id="ARBA00023134"/>
    </source>
</evidence>
<evidence type="ECO:0000256" key="5">
    <source>
        <dbReference type="ARBA" id="ARBA00022958"/>
    </source>
</evidence>
<keyword evidence="6 7" id="KW-0342">GTP-binding</keyword>
<feature type="binding site" evidence="7">
    <location>
        <position position="248"/>
    </location>
    <ligand>
        <name>K(+)</name>
        <dbReference type="ChEBI" id="CHEBI:29103"/>
    </ligand>
</feature>
<dbReference type="Pfam" id="PF10396">
    <property type="entry name" value="TrmE_N"/>
    <property type="match status" value="1"/>
</dbReference>
<comment type="caution">
    <text evidence="7">Lacks conserved residue(s) required for the propagation of feature annotation.</text>
</comment>
<dbReference type="NCBIfam" id="TIGR00231">
    <property type="entry name" value="small_GTP"/>
    <property type="match status" value="1"/>
</dbReference>
<dbReference type="Gene3D" id="1.20.120.430">
    <property type="entry name" value="tRNA modification GTPase MnmE domain 2"/>
    <property type="match status" value="1"/>
</dbReference>
<comment type="cofactor">
    <cofactor evidence="7">
        <name>K(+)</name>
        <dbReference type="ChEBI" id="CHEBI:29103"/>
    </cofactor>
    <text evidence="7">Binds 1 potassium ion per subunit.</text>
</comment>
<feature type="binding site" evidence="7">
    <location>
        <position position="229"/>
    </location>
    <ligand>
        <name>K(+)</name>
        <dbReference type="ChEBI" id="CHEBI:29103"/>
    </ligand>
</feature>
<gene>
    <name evidence="7 10" type="primary">mnmE</name>
    <name evidence="7" type="synonym">trmE</name>
    <name evidence="10" type="ORF">ACFOMG_04395</name>
</gene>
<dbReference type="RefSeq" id="WP_376865007.1">
    <property type="nucleotide sequence ID" value="NZ_JBHRYB010000003.1"/>
</dbReference>
<keyword evidence="11" id="KW-1185">Reference proteome</keyword>
<feature type="binding site" evidence="7">
    <location>
        <position position="254"/>
    </location>
    <ligand>
        <name>Mg(2+)</name>
        <dbReference type="ChEBI" id="CHEBI:18420"/>
    </ligand>
</feature>
<comment type="caution">
    <text evidence="10">The sequence shown here is derived from an EMBL/GenBank/DDBJ whole genome shotgun (WGS) entry which is preliminary data.</text>
</comment>
<dbReference type="InterPro" id="IPR004520">
    <property type="entry name" value="GTPase_MnmE"/>
</dbReference>
<feature type="binding site" evidence="7">
    <location>
        <begin position="229"/>
        <end position="234"/>
    </location>
    <ligand>
        <name>GTP</name>
        <dbReference type="ChEBI" id="CHEBI:37565"/>
    </ligand>
</feature>
<dbReference type="NCBIfam" id="NF003661">
    <property type="entry name" value="PRK05291.1-3"/>
    <property type="match status" value="1"/>
</dbReference>
<name>A0ABV7VP70_9GAMM</name>
<keyword evidence="4 7" id="KW-0547">Nucleotide-binding</keyword>
<dbReference type="InterPro" id="IPR027266">
    <property type="entry name" value="TrmE/GcvT-like"/>
</dbReference>
<dbReference type="GO" id="GO:0016787">
    <property type="term" value="F:hydrolase activity"/>
    <property type="evidence" value="ECO:0007669"/>
    <property type="project" value="UniProtKB-KW"/>
</dbReference>
<dbReference type="InterPro" id="IPR018948">
    <property type="entry name" value="GTP-bd_TrmE_N"/>
</dbReference>
<keyword evidence="2 7" id="KW-0963">Cytoplasm</keyword>
<dbReference type="EMBL" id="JBHRYB010000003">
    <property type="protein sequence ID" value="MFC3679350.1"/>
    <property type="molecule type" value="Genomic_DNA"/>
</dbReference>
<feature type="binding site" evidence="7">
    <location>
        <position position="253"/>
    </location>
    <ligand>
        <name>K(+)</name>
        <dbReference type="ChEBI" id="CHEBI:29103"/>
    </ligand>
</feature>
<dbReference type="InterPro" id="IPR031168">
    <property type="entry name" value="G_TrmE"/>
</dbReference>
<feature type="binding site" evidence="7">
    <location>
        <position position="465"/>
    </location>
    <ligand>
        <name>(6S)-5-formyl-5,6,7,8-tetrahydrofolate</name>
        <dbReference type="ChEBI" id="CHEBI:57457"/>
    </ligand>
</feature>
<evidence type="ECO:0000256" key="1">
    <source>
        <dbReference type="ARBA" id="ARBA00011043"/>
    </source>
</evidence>
<feature type="binding site" evidence="7">
    <location>
        <position position="250"/>
    </location>
    <ligand>
        <name>K(+)</name>
        <dbReference type="ChEBI" id="CHEBI:29103"/>
    </ligand>
</feature>
<feature type="domain" description="TrmE-type G" evidence="9">
    <location>
        <begin position="219"/>
        <end position="388"/>
    </location>
</feature>
<feature type="binding site" evidence="7">
    <location>
        <position position="27"/>
    </location>
    <ligand>
        <name>(6S)-5-formyl-5,6,7,8-tetrahydrofolate</name>
        <dbReference type="ChEBI" id="CHEBI:57457"/>
    </ligand>
</feature>